<gene>
    <name evidence="2" type="ORF">Tco_0991299</name>
</gene>
<dbReference type="InterPro" id="IPR043502">
    <property type="entry name" value="DNA/RNA_pol_sf"/>
</dbReference>
<reference evidence="2" key="2">
    <citation type="submission" date="2022-01" db="EMBL/GenBank/DDBJ databases">
        <authorList>
            <person name="Yamashiro T."/>
            <person name="Shiraishi A."/>
            <person name="Satake H."/>
            <person name="Nakayama K."/>
        </authorList>
    </citation>
    <scope>NUCLEOTIDE SEQUENCE</scope>
</reference>
<dbReference type="Pfam" id="PF00078">
    <property type="entry name" value="RVT_1"/>
    <property type="match status" value="1"/>
</dbReference>
<evidence type="ECO:0000313" key="2">
    <source>
        <dbReference type="EMBL" id="GJT56245.1"/>
    </source>
</evidence>
<dbReference type="PANTHER" id="PTHR24559">
    <property type="entry name" value="TRANSPOSON TY3-I GAG-POL POLYPROTEIN"/>
    <property type="match status" value="1"/>
</dbReference>
<dbReference type="SUPFAM" id="SSF53098">
    <property type="entry name" value="Ribonuclease H-like"/>
    <property type="match status" value="1"/>
</dbReference>
<feature type="domain" description="Integrase catalytic" evidence="1">
    <location>
        <begin position="463"/>
        <end position="561"/>
    </location>
</feature>
<dbReference type="GO" id="GO:0003964">
    <property type="term" value="F:RNA-directed DNA polymerase activity"/>
    <property type="evidence" value="ECO:0007669"/>
    <property type="project" value="UniProtKB-KW"/>
</dbReference>
<evidence type="ECO:0000259" key="1">
    <source>
        <dbReference type="PROSITE" id="PS50994"/>
    </source>
</evidence>
<feature type="non-terminal residue" evidence="2">
    <location>
        <position position="1"/>
    </location>
</feature>
<accession>A0ABQ5EZ41</accession>
<dbReference type="Gene3D" id="3.30.420.10">
    <property type="entry name" value="Ribonuclease H-like superfamily/Ribonuclease H"/>
    <property type="match status" value="2"/>
</dbReference>
<protein>
    <submittedName>
        <fullName evidence="2">Reverse transcriptase domain-containing protein</fullName>
    </submittedName>
</protein>
<reference evidence="2" key="1">
    <citation type="journal article" date="2022" name="Int. J. Mol. Sci.">
        <title>Draft Genome of Tanacetum Coccineum: Genomic Comparison of Closely Related Tanacetum-Family Plants.</title>
        <authorList>
            <person name="Yamashiro T."/>
            <person name="Shiraishi A."/>
            <person name="Nakayama K."/>
            <person name="Satake H."/>
        </authorList>
    </citation>
    <scope>NUCLEOTIDE SEQUENCE</scope>
</reference>
<keyword evidence="2" id="KW-0808">Transferase</keyword>
<dbReference type="CDD" id="cd01647">
    <property type="entry name" value="RT_LTR"/>
    <property type="match status" value="1"/>
</dbReference>
<dbReference type="InterPro" id="IPR000477">
    <property type="entry name" value="RT_dom"/>
</dbReference>
<dbReference type="Gene3D" id="3.10.10.10">
    <property type="entry name" value="HIV Type 1 Reverse Transcriptase, subunit A, domain 1"/>
    <property type="match status" value="1"/>
</dbReference>
<dbReference type="Proteomes" id="UP001151760">
    <property type="component" value="Unassembled WGS sequence"/>
</dbReference>
<dbReference type="PROSITE" id="PS50994">
    <property type="entry name" value="INTEGRASE"/>
    <property type="match status" value="1"/>
</dbReference>
<dbReference type="InterPro" id="IPR036397">
    <property type="entry name" value="RNaseH_sf"/>
</dbReference>
<keyword evidence="2" id="KW-0548">Nucleotidyltransferase</keyword>
<dbReference type="PANTHER" id="PTHR24559:SF444">
    <property type="entry name" value="REVERSE TRANSCRIPTASE DOMAIN-CONTAINING PROTEIN"/>
    <property type="match status" value="1"/>
</dbReference>
<keyword evidence="3" id="KW-1185">Reference proteome</keyword>
<dbReference type="Gene3D" id="3.30.70.270">
    <property type="match status" value="1"/>
</dbReference>
<dbReference type="EMBL" id="BQNB010016826">
    <property type="protein sequence ID" value="GJT56245.1"/>
    <property type="molecule type" value="Genomic_DNA"/>
</dbReference>
<evidence type="ECO:0000313" key="3">
    <source>
        <dbReference type="Proteomes" id="UP001151760"/>
    </source>
</evidence>
<comment type="caution">
    <text evidence="2">The sequence shown here is derived from an EMBL/GenBank/DDBJ whole genome shotgun (WGS) entry which is preliminary data.</text>
</comment>
<dbReference type="SUPFAM" id="SSF56672">
    <property type="entry name" value="DNA/RNA polymerases"/>
    <property type="match status" value="1"/>
</dbReference>
<sequence>KSVNRIDVIDVSCEEYAQEVLGFSNSSKSGNPTPSLDPILSTSLPSLTLFEGGDFILEEIKSCLINDSIPPGIDDADFYPEGELLLLEKLLNDDPSSSLPVEELKFEELKTIKSSIDDPPELELKDLPSHLKYTFLEGTDKLPVIISKELNDEEKAALLKVLKLHKQAIAWKISDIKGIDPSFCTHKILMEDDFKPAIQHQRKENQKIHEVIKKEVIKLLDARLIYPISDSPWVSPVHCVPKKGGMTVVENKDNELIPTRLVTEWHVCIDYRKLNDVTRKDHFQLPFMDQMLERLAGNEYYYFLDGFSRYFQIPIDPQDQEKTTFTCPYGMFPYRHMPFGLCNASGTFQRCMMAIFHDMIEETMKVFMDDFLVFGNYFSSCLSHLDKMLKWCEDSNLVLNWEKCHFMVKEGIVLGHKISRSGKNSQKDEMPQNAIQVCEIFDVWGLDFMGPFLSSRGNKYILIVVDYLSKLVEAKALPTNDARVVVMLKYGVTHRLSTAYHPQMSGQVEVLNHGLKRILERTVGQNRASWSDKLDDALWAFHTAFKTPIGCTPYKLVYGKACHLPIKLEHKAYWDLKHCNFDLKTAEKTKKIHDSKIKNRVFNVGDRVLLIKSRLKIFSSKLKTRWTGPFTIAQVFPYGTIELSQADRPNFKVFAILSLNHFVEIPSGESKVTDIAQKAKNEAKRTKASTGMERVQEIEAEGVFIFNGPTRTHFNGTGQPNKDYTYKA</sequence>
<keyword evidence="2" id="KW-0695">RNA-directed DNA polymerase</keyword>
<proteinExistence type="predicted"/>
<name>A0ABQ5EZ41_9ASTR</name>
<dbReference type="InterPro" id="IPR012337">
    <property type="entry name" value="RNaseH-like_sf"/>
</dbReference>
<dbReference type="InterPro" id="IPR053134">
    <property type="entry name" value="RNA-dir_DNA_polymerase"/>
</dbReference>
<dbReference type="InterPro" id="IPR043128">
    <property type="entry name" value="Rev_trsase/Diguanyl_cyclase"/>
</dbReference>
<organism evidence="2 3">
    <name type="scientific">Tanacetum coccineum</name>
    <dbReference type="NCBI Taxonomy" id="301880"/>
    <lineage>
        <taxon>Eukaryota</taxon>
        <taxon>Viridiplantae</taxon>
        <taxon>Streptophyta</taxon>
        <taxon>Embryophyta</taxon>
        <taxon>Tracheophyta</taxon>
        <taxon>Spermatophyta</taxon>
        <taxon>Magnoliopsida</taxon>
        <taxon>eudicotyledons</taxon>
        <taxon>Gunneridae</taxon>
        <taxon>Pentapetalae</taxon>
        <taxon>asterids</taxon>
        <taxon>campanulids</taxon>
        <taxon>Asterales</taxon>
        <taxon>Asteraceae</taxon>
        <taxon>Asteroideae</taxon>
        <taxon>Anthemideae</taxon>
        <taxon>Anthemidinae</taxon>
        <taxon>Tanacetum</taxon>
    </lineage>
</organism>
<dbReference type="InterPro" id="IPR001584">
    <property type="entry name" value="Integrase_cat-core"/>
</dbReference>